<dbReference type="InterPro" id="IPR036691">
    <property type="entry name" value="Endo/exonu/phosph_ase_sf"/>
</dbReference>
<comment type="cofactor">
    <cofactor evidence="1">
        <name>Mn(2+)</name>
        <dbReference type="ChEBI" id="CHEBI:29035"/>
    </cofactor>
</comment>
<evidence type="ECO:0000256" key="5">
    <source>
        <dbReference type="ARBA" id="ARBA00022763"/>
    </source>
</evidence>
<keyword evidence="7" id="KW-0460">Magnesium</keyword>
<keyword evidence="9" id="KW-0472">Membrane</keyword>
<dbReference type="GO" id="GO:0046872">
    <property type="term" value="F:metal ion binding"/>
    <property type="evidence" value="ECO:0007669"/>
    <property type="project" value="UniProtKB-KW"/>
</dbReference>
<dbReference type="Gene3D" id="3.60.10.10">
    <property type="entry name" value="Endonuclease/exonuclease/phosphatase"/>
    <property type="match status" value="1"/>
</dbReference>
<sequence length="360" mass="40911">MIRQLKRLTVQLVAGANVGTVILMLLVGYSDCINPVTHPFLATIGLLFPIFLALNLGFLVFWLIFKWRYALIPFIGYVICYGPVRTYIPVNVNREAPSDALKVMSFNVWLYAYWTVEEGKPNPVVDYLAAQDADILCLQEAQMGRKDGQEYLDSVMSKHYLYADTVQKNHGDVIALYSKYPIIRHEQIHYESRSNVSAAFHVKLGNDTVIVINNHLESVGLSPEDQMQFKEMMKGQLKGETSKQESRRLIDKLAEAVRKRAPQADAVARYIRTHRGRSIICCGDFNDSPISYAHRVVARELTDCYVATGNGAGISYHHNGFYVRIDNLMCSDDWVPYACKVDDKFGLSDHYPISCRLKKR</sequence>
<keyword evidence="9" id="KW-1133">Transmembrane helix</keyword>
<accession>A0A0S2KHB2</accession>
<evidence type="ECO:0000256" key="2">
    <source>
        <dbReference type="ARBA" id="ARBA00001946"/>
    </source>
</evidence>
<evidence type="ECO:0000259" key="10">
    <source>
        <dbReference type="Pfam" id="PF03372"/>
    </source>
</evidence>
<evidence type="ECO:0000256" key="4">
    <source>
        <dbReference type="ARBA" id="ARBA00022723"/>
    </source>
</evidence>
<feature type="transmembrane region" description="Helical" evidence="9">
    <location>
        <begin position="41"/>
        <end position="65"/>
    </location>
</feature>
<organism evidence="11 12">
    <name type="scientific">Hoylesella enoeca</name>
    <dbReference type="NCBI Taxonomy" id="76123"/>
    <lineage>
        <taxon>Bacteria</taxon>
        <taxon>Pseudomonadati</taxon>
        <taxon>Bacteroidota</taxon>
        <taxon>Bacteroidia</taxon>
        <taxon>Bacteroidales</taxon>
        <taxon>Prevotellaceae</taxon>
        <taxon>Hoylesella</taxon>
    </lineage>
</organism>
<dbReference type="InterPro" id="IPR051547">
    <property type="entry name" value="TDP2-like"/>
</dbReference>
<feature type="domain" description="Endonuclease/exonuclease/phosphatase" evidence="10">
    <location>
        <begin position="104"/>
        <end position="350"/>
    </location>
</feature>
<dbReference type="KEGG" id="peo:AS203_00230"/>
<keyword evidence="5" id="KW-0227">DNA damage</keyword>
<evidence type="ECO:0000256" key="9">
    <source>
        <dbReference type="SAM" id="Phobius"/>
    </source>
</evidence>
<proteinExistence type="predicted"/>
<dbReference type="GO" id="GO:0006281">
    <property type="term" value="P:DNA repair"/>
    <property type="evidence" value="ECO:0007669"/>
    <property type="project" value="UniProtKB-KW"/>
</dbReference>
<name>A0A0S2KHB2_9BACT</name>
<reference evidence="12" key="1">
    <citation type="submission" date="2015-11" db="EMBL/GenBank/DDBJ databases">
        <authorList>
            <person name="Holder M.E."/>
            <person name="Ajami N.J."/>
            <person name="Petrosino J.F."/>
        </authorList>
    </citation>
    <scope>NUCLEOTIDE SEQUENCE [LARGE SCALE GENOMIC DNA]</scope>
    <source>
        <strain evidence="12">F0113</strain>
    </source>
</reference>
<dbReference type="PANTHER" id="PTHR15822">
    <property type="entry name" value="TRAF AND TNF RECEPTOR-ASSOCIATED PROTEIN"/>
    <property type="match status" value="1"/>
</dbReference>
<keyword evidence="8" id="KW-0234">DNA repair</keyword>
<evidence type="ECO:0000256" key="7">
    <source>
        <dbReference type="ARBA" id="ARBA00022842"/>
    </source>
</evidence>
<keyword evidence="3" id="KW-0540">Nuclease</keyword>
<keyword evidence="9" id="KW-0812">Transmembrane</keyword>
<keyword evidence="4" id="KW-0479">Metal-binding</keyword>
<dbReference type="PANTHER" id="PTHR15822:SF4">
    <property type="entry name" value="TYROSYL-DNA PHOSPHODIESTERASE 2"/>
    <property type="match status" value="1"/>
</dbReference>
<feature type="transmembrane region" description="Helical" evidence="9">
    <location>
        <begin position="12"/>
        <end position="29"/>
    </location>
</feature>
<dbReference type="GO" id="GO:0016787">
    <property type="term" value="F:hydrolase activity"/>
    <property type="evidence" value="ECO:0007669"/>
    <property type="project" value="UniProtKB-KW"/>
</dbReference>
<dbReference type="Pfam" id="PF03372">
    <property type="entry name" value="Exo_endo_phos"/>
    <property type="match status" value="1"/>
</dbReference>
<dbReference type="Proteomes" id="UP000056252">
    <property type="component" value="Chromosome"/>
</dbReference>
<protein>
    <submittedName>
        <fullName evidence="11">AP endonuclease</fullName>
    </submittedName>
</protein>
<evidence type="ECO:0000256" key="3">
    <source>
        <dbReference type="ARBA" id="ARBA00022722"/>
    </source>
</evidence>
<dbReference type="EMBL" id="CP013195">
    <property type="protein sequence ID" value="ALO47724.1"/>
    <property type="molecule type" value="Genomic_DNA"/>
</dbReference>
<dbReference type="AlphaFoldDB" id="A0A0S2KHB2"/>
<evidence type="ECO:0000256" key="8">
    <source>
        <dbReference type="ARBA" id="ARBA00023204"/>
    </source>
</evidence>
<comment type="cofactor">
    <cofactor evidence="2">
        <name>Mg(2+)</name>
        <dbReference type="ChEBI" id="CHEBI:18420"/>
    </cofactor>
</comment>
<dbReference type="eggNOG" id="COG3568">
    <property type="taxonomic scope" value="Bacteria"/>
</dbReference>
<dbReference type="SUPFAM" id="SSF56219">
    <property type="entry name" value="DNase I-like"/>
    <property type="match status" value="1"/>
</dbReference>
<gene>
    <name evidence="11" type="ORF">AS203_00230</name>
</gene>
<dbReference type="OrthoDB" id="635146at2"/>
<keyword evidence="11" id="KW-0255">Endonuclease</keyword>
<dbReference type="InterPro" id="IPR005135">
    <property type="entry name" value="Endo/exonuclease/phosphatase"/>
</dbReference>
<dbReference type="CDD" id="cd09084">
    <property type="entry name" value="EEP-2"/>
    <property type="match status" value="1"/>
</dbReference>
<keyword evidence="6" id="KW-0378">Hydrolase</keyword>
<dbReference type="RefSeq" id="WP_025065472.1">
    <property type="nucleotide sequence ID" value="NZ_CP013195.1"/>
</dbReference>
<evidence type="ECO:0000313" key="11">
    <source>
        <dbReference type="EMBL" id="ALO47724.1"/>
    </source>
</evidence>
<evidence type="ECO:0000256" key="6">
    <source>
        <dbReference type="ARBA" id="ARBA00022801"/>
    </source>
</evidence>
<evidence type="ECO:0000313" key="12">
    <source>
        <dbReference type="Proteomes" id="UP000056252"/>
    </source>
</evidence>
<keyword evidence="12" id="KW-1185">Reference proteome</keyword>
<dbReference type="GO" id="GO:0004519">
    <property type="term" value="F:endonuclease activity"/>
    <property type="evidence" value="ECO:0007669"/>
    <property type="project" value="UniProtKB-KW"/>
</dbReference>
<dbReference type="STRING" id="76123.AS203_00230"/>
<evidence type="ECO:0000256" key="1">
    <source>
        <dbReference type="ARBA" id="ARBA00001936"/>
    </source>
</evidence>